<gene>
    <name evidence="2" type="ORF">VNO78_24831</name>
</gene>
<reference evidence="2 3" key="1">
    <citation type="submission" date="2024-01" db="EMBL/GenBank/DDBJ databases">
        <title>The genomes of 5 underutilized Papilionoideae crops provide insights into root nodulation and disease resistanc.</title>
        <authorList>
            <person name="Jiang F."/>
        </authorList>
    </citation>
    <scope>NUCLEOTIDE SEQUENCE [LARGE SCALE GENOMIC DNA]</scope>
    <source>
        <strain evidence="2">DUOXIRENSHENG_FW03</strain>
        <tissue evidence="2">Leaves</tissue>
    </source>
</reference>
<comment type="caution">
    <text evidence="2">The sequence shown here is derived from an EMBL/GenBank/DDBJ whole genome shotgun (WGS) entry which is preliminary data.</text>
</comment>
<dbReference type="AlphaFoldDB" id="A0AAN9S4V8"/>
<sequence>MGSSSLHVLCDMSWFRVAVLLSQCCRSVPSTQDKLQISDPSAVRYKEFVNILVGYLDILRWRFDSYRGG</sequence>
<evidence type="ECO:0000313" key="2">
    <source>
        <dbReference type="EMBL" id="KAK7389629.1"/>
    </source>
</evidence>
<keyword evidence="3" id="KW-1185">Reference proteome</keyword>
<keyword evidence="1" id="KW-0732">Signal</keyword>
<organism evidence="2 3">
    <name type="scientific">Psophocarpus tetragonolobus</name>
    <name type="common">Winged bean</name>
    <name type="synonym">Dolichos tetragonolobus</name>
    <dbReference type="NCBI Taxonomy" id="3891"/>
    <lineage>
        <taxon>Eukaryota</taxon>
        <taxon>Viridiplantae</taxon>
        <taxon>Streptophyta</taxon>
        <taxon>Embryophyta</taxon>
        <taxon>Tracheophyta</taxon>
        <taxon>Spermatophyta</taxon>
        <taxon>Magnoliopsida</taxon>
        <taxon>eudicotyledons</taxon>
        <taxon>Gunneridae</taxon>
        <taxon>Pentapetalae</taxon>
        <taxon>rosids</taxon>
        <taxon>fabids</taxon>
        <taxon>Fabales</taxon>
        <taxon>Fabaceae</taxon>
        <taxon>Papilionoideae</taxon>
        <taxon>50 kb inversion clade</taxon>
        <taxon>NPAAA clade</taxon>
        <taxon>indigoferoid/millettioid clade</taxon>
        <taxon>Phaseoleae</taxon>
        <taxon>Psophocarpus</taxon>
    </lineage>
</organism>
<feature type="chain" id="PRO_5042986576" description="Secreted protein" evidence="1">
    <location>
        <begin position="28"/>
        <end position="69"/>
    </location>
</feature>
<accession>A0AAN9S4V8</accession>
<proteinExistence type="predicted"/>
<name>A0AAN9S4V8_PSOTE</name>
<evidence type="ECO:0000256" key="1">
    <source>
        <dbReference type="SAM" id="SignalP"/>
    </source>
</evidence>
<protein>
    <recommendedName>
        <fullName evidence="4">Secreted protein</fullName>
    </recommendedName>
</protein>
<dbReference type="EMBL" id="JAYMYS010000006">
    <property type="protein sequence ID" value="KAK7389629.1"/>
    <property type="molecule type" value="Genomic_DNA"/>
</dbReference>
<dbReference type="Proteomes" id="UP001386955">
    <property type="component" value="Unassembled WGS sequence"/>
</dbReference>
<feature type="signal peptide" evidence="1">
    <location>
        <begin position="1"/>
        <end position="27"/>
    </location>
</feature>
<evidence type="ECO:0000313" key="3">
    <source>
        <dbReference type="Proteomes" id="UP001386955"/>
    </source>
</evidence>
<evidence type="ECO:0008006" key="4">
    <source>
        <dbReference type="Google" id="ProtNLM"/>
    </source>
</evidence>